<proteinExistence type="predicted"/>
<keyword evidence="2" id="KW-1185">Reference proteome</keyword>
<dbReference type="EMBL" id="CP041345">
    <property type="protein sequence ID" value="QKG80178.1"/>
    <property type="molecule type" value="Genomic_DNA"/>
</dbReference>
<evidence type="ECO:0000313" key="1">
    <source>
        <dbReference type="EMBL" id="QKG80178.1"/>
    </source>
</evidence>
<dbReference type="InterPro" id="IPR045865">
    <property type="entry name" value="ACT-like_dom_sf"/>
</dbReference>
<reference evidence="1 2" key="1">
    <citation type="submission" date="2019-07" db="EMBL/GenBank/DDBJ databases">
        <title>Thalassofilum flectens gen. nov., sp. nov., a novel moderate thermophilic anaerobe from a shallow sea hot spring in Kunashir Island (Russia), representing a new family in the order Bacteroidales, and proposal of Thalassofilacea fam. nov.</title>
        <authorList>
            <person name="Kochetkova T.V."/>
            <person name="Podosokorskaya O.A."/>
            <person name="Novikov A."/>
            <person name="Elcheninov A.G."/>
            <person name="Toshchakov S.V."/>
            <person name="Kublanov I.V."/>
        </authorList>
    </citation>
    <scope>NUCLEOTIDE SEQUENCE [LARGE SCALE GENOMIC DNA]</scope>
    <source>
        <strain evidence="1 2">38-H</strain>
    </source>
</reference>
<dbReference type="AlphaFoldDB" id="A0A7D4BES1"/>
<protein>
    <recommendedName>
        <fullName evidence="3">Iron-only hydrogenase system regulator</fullName>
    </recommendedName>
</protein>
<evidence type="ECO:0000313" key="2">
    <source>
        <dbReference type="Proteomes" id="UP000500961"/>
    </source>
</evidence>
<dbReference type="InterPro" id="IPR027271">
    <property type="entry name" value="Acetolactate_synth/TF_NikR_C"/>
</dbReference>
<dbReference type="Proteomes" id="UP000500961">
    <property type="component" value="Chromosome"/>
</dbReference>
<dbReference type="Gene3D" id="3.30.70.1150">
    <property type="entry name" value="ACT-like. Chain A, domain 2"/>
    <property type="match status" value="1"/>
</dbReference>
<dbReference type="SUPFAM" id="SSF55021">
    <property type="entry name" value="ACT-like"/>
    <property type="match status" value="1"/>
</dbReference>
<organism evidence="1 2">
    <name type="scientific">Tenuifilum thalassicum</name>
    <dbReference type="NCBI Taxonomy" id="2590900"/>
    <lineage>
        <taxon>Bacteria</taxon>
        <taxon>Pseudomonadati</taxon>
        <taxon>Bacteroidota</taxon>
        <taxon>Bacteroidia</taxon>
        <taxon>Bacteroidales</taxon>
        <taxon>Tenuifilaceae</taxon>
        <taxon>Tenuifilum</taxon>
    </lineage>
</organism>
<accession>A0A7D4BES1</accession>
<name>A0A7D4BES1_9BACT</name>
<gene>
    <name evidence="1" type="ORF">FHG85_07865</name>
</gene>
<dbReference type="KEGG" id="ttz:FHG85_07865"/>
<evidence type="ECO:0008006" key="3">
    <source>
        <dbReference type="Google" id="ProtNLM"/>
    </source>
</evidence>
<sequence length="84" mass="9462">MEDKHIILGVKIHDRVKEAGEVQKTLTKYGCSIKTRLGLHEVSDDYCSSSGLVLLELTGPVEDQNKLHEELLKIPGVITRKMEF</sequence>
<dbReference type="RefSeq" id="WP_173074673.1">
    <property type="nucleotide sequence ID" value="NZ_CP041345.1"/>
</dbReference>